<dbReference type="HOGENOM" id="CLU_2205387_0_0_11"/>
<sequence>MRRDRGDGAGVGVSDAFPQISSPAASLSEPLPPAPLPPHLLVEPHRDEDVDDRAEVALLQERLHRIAVVGGGCVDHILQLGGARRRATGTSLRARRRRRILVVPATP</sequence>
<gene>
    <name evidence="2" type="ordered locus">CMS2917</name>
</gene>
<organism evidence="2 3">
    <name type="scientific">Clavibacter sepedonicus</name>
    <name type="common">Clavibacter michiganensis subsp. sepedonicus</name>
    <dbReference type="NCBI Taxonomy" id="31964"/>
    <lineage>
        <taxon>Bacteria</taxon>
        <taxon>Bacillati</taxon>
        <taxon>Actinomycetota</taxon>
        <taxon>Actinomycetes</taxon>
        <taxon>Micrococcales</taxon>
        <taxon>Microbacteriaceae</taxon>
        <taxon>Clavibacter</taxon>
    </lineage>
</organism>
<evidence type="ECO:0000313" key="3">
    <source>
        <dbReference type="Proteomes" id="UP000001318"/>
    </source>
</evidence>
<reference evidence="2 3" key="1">
    <citation type="journal article" date="2008" name="J. Bacteriol.">
        <title>Genome of the actinomycete plant pathogen Clavibacter michiganensis subsp. sepedonicus suggests recent niche adaptation.</title>
        <authorList>
            <person name="Bentley S.D."/>
            <person name="Corton C."/>
            <person name="Brown S.E."/>
            <person name="Barron A."/>
            <person name="Clark L."/>
            <person name="Doggett J."/>
            <person name="Harris B."/>
            <person name="Ormond D."/>
            <person name="Quail M.A."/>
            <person name="May G."/>
            <person name="Francis D."/>
            <person name="Knudson D."/>
            <person name="Parkhill J."/>
            <person name="Ishimaru C.A."/>
        </authorList>
    </citation>
    <scope>NUCLEOTIDE SEQUENCE [LARGE SCALE GENOMIC DNA]</scope>
    <source>
        <strain evidence="3">ATCC 33113 / DSM 20744 / JCM 9667 / LMG 2889 / ICMP 2535 / C-1</strain>
    </source>
</reference>
<feature type="compositionally biased region" description="Low complexity" evidence="1">
    <location>
        <begin position="12"/>
        <end position="29"/>
    </location>
</feature>
<protein>
    <submittedName>
        <fullName evidence="2">Uncharacterized protein</fullName>
    </submittedName>
</protein>
<proteinExistence type="predicted"/>
<name>B0RCA0_CLASE</name>
<feature type="region of interest" description="Disordered" evidence="1">
    <location>
        <begin position="1"/>
        <end position="48"/>
    </location>
</feature>
<keyword evidence="3" id="KW-1185">Reference proteome</keyword>
<evidence type="ECO:0000256" key="1">
    <source>
        <dbReference type="SAM" id="MobiDB-lite"/>
    </source>
</evidence>
<dbReference type="EMBL" id="AM849034">
    <property type="protein sequence ID" value="CAQ02988.1"/>
    <property type="molecule type" value="Genomic_DNA"/>
</dbReference>
<dbReference type="KEGG" id="cms:CMS2917"/>
<dbReference type="Proteomes" id="UP000001318">
    <property type="component" value="Chromosome"/>
</dbReference>
<dbReference type="AlphaFoldDB" id="B0RCA0"/>
<evidence type="ECO:0000313" key="2">
    <source>
        <dbReference type="EMBL" id="CAQ02988.1"/>
    </source>
</evidence>
<accession>B0RCA0</accession>